<dbReference type="InterPro" id="IPR001789">
    <property type="entry name" value="Sig_transdc_resp-reg_receiver"/>
</dbReference>
<evidence type="ECO:0000256" key="3">
    <source>
        <dbReference type="ARBA" id="ARBA00023125"/>
    </source>
</evidence>
<dbReference type="AlphaFoldDB" id="A0A7H0IEL3"/>
<dbReference type="KEGG" id="sroi:IAG44_18470"/>
<dbReference type="SMART" id="SM00421">
    <property type="entry name" value="HTH_LUXR"/>
    <property type="match status" value="1"/>
</dbReference>
<feature type="domain" description="Response regulatory" evidence="7">
    <location>
        <begin position="4"/>
        <end position="120"/>
    </location>
</feature>
<dbReference type="GO" id="GO:0006355">
    <property type="term" value="P:regulation of DNA-templated transcription"/>
    <property type="evidence" value="ECO:0007669"/>
    <property type="project" value="InterPro"/>
</dbReference>
<evidence type="ECO:0000313" key="9">
    <source>
        <dbReference type="Proteomes" id="UP000516052"/>
    </source>
</evidence>
<dbReference type="EMBL" id="CP060828">
    <property type="protein sequence ID" value="QNP71229.1"/>
    <property type="molecule type" value="Genomic_DNA"/>
</dbReference>
<dbReference type="PROSITE" id="PS50110">
    <property type="entry name" value="RESPONSE_REGULATORY"/>
    <property type="match status" value="1"/>
</dbReference>
<protein>
    <submittedName>
        <fullName evidence="8">Response regulator transcription factor</fullName>
    </submittedName>
</protein>
<dbReference type="SUPFAM" id="SSF52172">
    <property type="entry name" value="CheY-like"/>
    <property type="match status" value="1"/>
</dbReference>
<dbReference type="InterPro" id="IPR058245">
    <property type="entry name" value="NreC/VraR/RcsB-like_REC"/>
</dbReference>
<sequence>MTIRVLVADDQMMVREGFSVLLNAMPDIEVVGEAVDGREAVEKVRELAPDVVLMDIRMPRLNGIEATREIVAADGSAKVLVLTTFDLDEYVYQALRAGASGFLLKDASARQLADGVRVVASGEALLAPSVTKRLITEFSRLADSERPRVPQSAQAAYGELTERETEVLVLIAQGLSNAEMAEHLVVAESTVKTHVSRVLVKLGLRDRTQAAVFAYETRLVVPG</sequence>
<name>A0A7H0IEL3_9ACTN</name>
<keyword evidence="9" id="KW-1185">Reference proteome</keyword>
<dbReference type="InterPro" id="IPR016032">
    <property type="entry name" value="Sig_transdc_resp-reg_C-effctor"/>
</dbReference>
<dbReference type="InterPro" id="IPR011006">
    <property type="entry name" value="CheY-like_superfamily"/>
</dbReference>
<proteinExistence type="predicted"/>
<dbReference type="CDD" id="cd17535">
    <property type="entry name" value="REC_NarL-like"/>
    <property type="match status" value="1"/>
</dbReference>
<keyword evidence="2" id="KW-0805">Transcription regulation</keyword>
<feature type="domain" description="HTH luxR-type" evidence="6">
    <location>
        <begin position="153"/>
        <end position="218"/>
    </location>
</feature>
<evidence type="ECO:0000259" key="6">
    <source>
        <dbReference type="PROSITE" id="PS50043"/>
    </source>
</evidence>
<evidence type="ECO:0000256" key="4">
    <source>
        <dbReference type="ARBA" id="ARBA00023163"/>
    </source>
</evidence>
<dbReference type="PANTHER" id="PTHR43214:SF24">
    <property type="entry name" value="TRANSCRIPTIONAL REGULATORY PROTEIN NARL-RELATED"/>
    <property type="match status" value="1"/>
</dbReference>
<dbReference type="Pfam" id="PF00072">
    <property type="entry name" value="Response_reg"/>
    <property type="match status" value="1"/>
</dbReference>
<evidence type="ECO:0000256" key="2">
    <source>
        <dbReference type="ARBA" id="ARBA00023015"/>
    </source>
</evidence>
<dbReference type="RefSeq" id="WP_187748203.1">
    <property type="nucleotide sequence ID" value="NZ_CP060828.1"/>
</dbReference>
<evidence type="ECO:0000256" key="1">
    <source>
        <dbReference type="ARBA" id="ARBA00022553"/>
    </source>
</evidence>
<dbReference type="PROSITE" id="PS50043">
    <property type="entry name" value="HTH_LUXR_2"/>
    <property type="match status" value="1"/>
</dbReference>
<dbReference type="Gene3D" id="3.40.50.2300">
    <property type="match status" value="1"/>
</dbReference>
<dbReference type="PRINTS" id="PR00038">
    <property type="entry name" value="HTHLUXR"/>
</dbReference>
<dbReference type="PANTHER" id="PTHR43214">
    <property type="entry name" value="TWO-COMPONENT RESPONSE REGULATOR"/>
    <property type="match status" value="1"/>
</dbReference>
<evidence type="ECO:0000313" key="8">
    <source>
        <dbReference type="EMBL" id="QNP71229.1"/>
    </source>
</evidence>
<keyword evidence="3" id="KW-0238">DNA-binding</keyword>
<organism evidence="8 9">
    <name type="scientific">Streptomyces roseirectus</name>
    <dbReference type="NCBI Taxonomy" id="2768066"/>
    <lineage>
        <taxon>Bacteria</taxon>
        <taxon>Bacillati</taxon>
        <taxon>Actinomycetota</taxon>
        <taxon>Actinomycetes</taxon>
        <taxon>Kitasatosporales</taxon>
        <taxon>Streptomycetaceae</taxon>
        <taxon>Streptomyces</taxon>
    </lineage>
</organism>
<evidence type="ECO:0000259" key="7">
    <source>
        <dbReference type="PROSITE" id="PS50110"/>
    </source>
</evidence>
<dbReference type="SMART" id="SM00448">
    <property type="entry name" value="REC"/>
    <property type="match status" value="1"/>
</dbReference>
<dbReference type="Proteomes" id="UP000516052">
    <property type="component" value="Chromosome"/>
</dbReference>
<evidence type="ECO:0000256" key="5">
    <source>
        <dbReference type="PROSITE-ProRule" id="PRU00169"/>
    </source>
</evidence>
<dbReference type="GO" id="GO:0003677">
    <property type="term" value="F:DNA binding"/>
    <property type="evidence" value="ECO:0007669"/>
    <property type="project" value="UniProtKB-KW"/>
</dbReference>
<dbReference type="Pfam" id="PF00196">
    <property type="entry name" value="GerE"/>
    <property type="match status" value="1"/>
</dbReference>
<accession>A0A7H0IEL3</accession>
<keyword evidence="4" id="KW-0804">Transcription</keyword>
<dbReference type="InterPro" id="IPR039420">
    <property type="entry name" value="WalR-like"/>
</dbReference>
<dbReference type="CDD" id="cd06170">
    <property type="entry name" value="LuxR_C_like"/>
    <property type="match status" value="1"/>
</dbReference>
<feature type="modified residue" description="4-aspartylphosphate" evidence="5">
    <location>
        <position position="55"/>
    </location>
</feature>
<dbReference type="InterPro" id="IPR000792">
    <property type="entry name" value="Tscrpt_reg_LuxR_C"/>
</dbReference>
<dbReference type="SUPFAM" id="SSF46894">
    <property type="entry name" value="C-terminal effector domain of the bipartite response regulators"/>
    <property type="match status" value="1"/>
</dbReference>
<reference evidence="8 9" key="1">
    <citation type="submission" date="2020-08" db="EMBL/GenBank/DDBJ databases">
        <title>A novel species.</title>
        <authorList>
            <person name="Gao J."/>
        </authorList>
    </citation>
    <scope>NUCLEOTIDE SEQUENCE [LARGE SCALE GENOMIC DNA]</scope>
    <source>
        <strain evidence="8 9">CRXT-G-22</strain>
    </source>
</reference>
<dbReference type="GO" id="GO:0000160">
    <property type="term" value="P:phosphorelay signal transduction system"/>
    <property type="evidence" value="ECO:0007669"/>
    <property type="project" value="InterPro"/>
</dbReference>
<gene>
    <name evidence="8" type="ORF">IAG44_18470</name>
</gene>
<keyword evidence="1 5" id="KW-0597">Phosphoprotein</keyword>